<organism evidence="2 3">
    <name type="scientific">Candidatus Nanopelagicus hibericus</name>
    <dbReference type="NCBI Taxonomy" id="1884915"/>
    <lineage>
        <taxon>Bacteria</taxon>
        <taxon>Bacillati</taxon>
        <taxon>Actinomycetota</taxon>
        <taxon>Actinomycetes</taxon>
        <taxon>Candidatus Nanopelagicales</taxon>
        <taxon>Candidatus Nanopelagicaceae</taxon>
        <taxon>Candidatus Nanopelagicus</taxon>
    </lineage>
</organism>
<keyword evidence="1" id="KW-1133">Transmembrane helix</keyword>
<dbReference type="InterPro" id="IPR027948">
    <property type="entry name" value="DUF4436"/>
</dbReference>
<accession>A0A249K8L6</accession>
<keyword evidence="1" id="KW-0812">Transmembrane</keyword>
<feature type="transmembrane region" description="Helical" evidence="1">
    <location>
        <begin position="212"/>
        <end position="233"/>
    </location>
</feature>
<reference evidence="2 3" key="1">
    <citation type="submission" date="2016-07" db="EMBL/GenBank/DDBJ databases">
        <title>High microdiversification within the ubiquitous acI lineage of Actinobacteria.</title>
        <authorList>
            <person name="Neuenschwander S.M."/>
            <person name="Salcher M."/>
            <person name="Ghai R."/>
            <person name="Pernthaler J."/>
        </authorList>
    </citation>
    <scope>NUCLEOTIDE SEQUENCE [LARGE SCALE GENOMIC DNA]</scope>
    <source>
        <strain evidence="2">MMS-21-160</strain>
    </source>
</reference>
<keyword evidence="3" id="KW-1185">Reference proteome</keyword>
<dbReference type="Proteomes" id="UP000217171">
    <property type="component" value="Chromosome"/>
</dbReference>
<dbReference type="KEGG" id="nhi:B1s21160_01970"/>
<name>A0A249K8L6_9ACTN</name>
<feature type="transmembrane region" description="Helical" evidence="1">
    <location>
        <begin position="277"/>
        <end position="299"/>
    </location>
</feature>
<evidence type="ECO:0000256" key="1">
    <source>
        <dbReference type="SAM" id="Phobius"/>
    </source>
</evidence>
<gene>
    <name evidence="2" type="ORF">B1s21160_01970</name>
</gene>
<protein>
    <submittedName>
        <fullName evidence="2">DUF4436 domain-containing proteins</fullName>
    </submittedName>
</protein>
<dbReference type="AlphaFoldDB" id="A0A249K8L6"/>
<evidence type="ECO:0000313" key="2">
    <source>
        <dbReference type="EMBL" id="ASY13118.1"/>
    </source>
</evidence>
<evidence type="ECO:0000313" key="3">
    <source>
        <dbReference type="Proteomes" id="UP000217171"/>
    </source>
</evidence>
<sequence>MKNMIINSKILFKWKVAVSLGLLILIITPIVVSAVIRPTTDSLLDGSALKSDYKFDISVSKIDVEENLATITITPRFQGNYGEVTRNGSLTFKDVELLVDSFQGSGKFSSEIGQVVGRQEFKILLKGNSWRYPFDNYRTGVGLIDSKFENSSLLLTEVKEYLPGFRANSRLIPNYREDLYPTDSTRDEKIISDLTQGIAQIEWRIMRLPGDIYAAILLAILMLISAGASVSVTRAVWSGKRPPSINALAWLAAFLFAMFQIRASLPGTPPSGTLFDLIIFYPILIVLLAEMAAVVYLWIRRDDWDLKNVPKN</sequence>
<dbReference type="Pfam" id="PF14494">
    <property type="entry name" value="DUF4436"/>
    <property type="match status" value="2"/>
</dbReference>
<dbReference type="EMBL" id="CP016771">
    <property type="protein sequence ID" value="ASY13118.1"/>
    <property type="molecule type" value="Genomic_DNA"/>
</dbReference>
<proteinExistence type="predicted"/>
<dbReference type="RefSeq" id="WP_095672204.1">
    <property type="nucleotide sequence ID" value="NZ_CP016771.1"/>
</dbReference>
<keyword evidence="1" id="KW-0472">Membrane</keyword>
<dbReference type="OrthoDB" id="8438075at2"/>
<feature type="transmembrane region" description="Helical" evidence="1">
    <location>
        <begin position="245"/>
        <end position="265"/>
    </location>
</feature>